<feature type="coiled-coil region" evidence="12">
    <location>
        <begin position="8"/>
        <end position="35"/>
    </location>
</feature>
<evidence type="ECO:0000256" key="6">
    <source>
        <dbReference type="ARBA" id="ARBA00022741"/>
    </source>
</evidence>
<dbReference type="SUPFAM" id="SSF51621">
    <property type="entry name" value="Phosphoenolpyruvate/pyruvate domain"/>
    <property type="match status" value="1"/>
</dbReference>
<evidence type="ECO:0000256" key="1">
    <source>
        <dbReference type="ARBA" id="ARBA00004997"/>
    </source>
</evidence>
<dbReference type="GO" id="GO:0016301">
    <property type="term" value="F:kinase activity"/>
    <property type="evidence" value="ECO:0007669"/>
    <property type="project" value="UniProtKB-KW"/>
</dbReference>
<keyword evidence="7 15" id="KW-0418">Kinase</keyword>
<feature type="region of interest" description="Disordered" evidence="13">
    <location>
        <begin position="620"/>
        <end position="657"/>
    </location>
</feature>
<comment type="similarity">
    <text evidence="2">Belongs to the pyruvate kinase family.</text>
</comment>
<keyword evidence="9" id="KW-0460">Magnesium</keyword>
<dbReference type="EMBL" id="JAZHGA010000011">
    <property type="protein sequence ID" value="MEM5341449.1"/>
    <property type="molecule type" value="Genomic_DNA"/>
</dbReference>
<keyword evidence="5" id="KW-0479">Metal-binding</keyword>
<keyword evidence="8" id="KW-0067">ATP-binding</keyword>
<protein>
    <recommendedName>
        <fullName evidence="3">pyruvate kinase</fullName>
        <ecNumber evidence="3">2.7.1.40</ecNumber>
    </recommendedName>
</protein>
<dbReference type="EC" id="2.7.1.40" evidence="3"/>
<dbReference type="InterPro" id="IPR040442">
    <property type="entry name" value="Pyrv_kinase-like_dom_sf"/>
</dbReference>
<dbReference type="SUPFAM" id="SSF50800">
    <property type="entry name" value="PK beta-barrel domain-like"/>
    <property type="match status" value="1"/>
</dbReference>
<name>A0ABU9R4F7_9BURK</name>
<evidence type="ECO:0000256" key="3">
    <source>
        <dbReference type="ARBA" id="ARBA00012142"/>
    </source>
</evidence>
<evidence type="ECO:0000256" key="10">
    <source>
        <dbReference type="ARBA" id="ARBA00023152"/>
    </source>
</evidence>
<evidence type="ECO:0000256" key="8">
    <source>
        <dbReference type="ARBA" id="ARBA00022840"/>
    </source>
</evidence>
<accession>A0ABU9R4F7</accession>
<evidence type="ECO:0000256" key="12">
    <source>
        <dbReference type="SAM" id="Coils"/>
    </source>
</evidence>
<keyword evidence="4" id="KW-0808">Transferase</keyword>
<evidence type="ECO:0000313" key="16">
    <source>
        <dbReference type="Proteomes" id="UP001481677"/>
    </source>
</evidence>
<evidence type="ECO:0000256" key="2">
    <source>
        <dbReference type="ARBA" id="ARBA00008663"/>
    </source>
</evidence>
<sequence length="657" mass="72051">MRETAEREVSWEKQLAQAKQGVEELRRAALAAQQESRADLALVSPSMRASAVNLAHYLAVRRHDVRPLQDALARIGLSSLGRMEAHVMASLNAVLRVLYTLAGEAVPPCVLEDLPVTFDTGALMLASHTNAILGAEPQERRTRIMVTMPGEAANDPDLMRALIEAGMGVMRINCAHDSPATWARMVEHLRRAERDLGKRCLISFDLAGPKLRTGPIEPGPSVVKLRPVHNALGQVTKAARVRLVAGSVDFDGKEPAIPVDHALIARAEPGDMFAFDDARGRKRALHVLEARSDECLCETDKPAYVVPGARLTLWRERSSIANGEVGALPMIEQWITLSVGDSLNVVRGETPGRDAIFDDDGRLVEPAFVACALPEVFSGVRIGEPILFDDGKIEGVICDIGEDRFRVEIKGVAGGKAKLRAEKGINLPESNLKLPALTPKDIADLTFIAKVADMVAMSFVQRPEDIDSLLHEIGKLGSPQLGIVLKIETKVAFSRLPDLLLSAMRHPPLAVMIARGDLGVEVGFERLSEVQEEILWLCEAAHVPVIWATQVLESLAKGGMPSRAEVSDAAMGSRAECVMLNKGPYILETLRFLIDVIERIEEHHCKKTVRLRQLHVASRRNRLASDSPNASDERPSENDPMNRRLELHEPNNDSIRR</sequence>
<evidence type="ECO:0000256" key="9">
    <source>
        <dbReference type="ARBA" id="ARBA00022842"/>
    </source>
</evidence>
<evidence type="ECO:0000259" key="14">
    <source>
        <dbReference type="Pfam" id="PF00224"/>
    </source>
</evidence>
<dbReference type="InterPro" id="IPR015813">
    <property type="entry name" value="Pyrv/PenolPyrv_kinase-like_dom"/>
</dbReference>
<dbReference type="Gene3D" id="3.20.20.60">
    <property type="entry name" value="Phosphoenolpyruvate-binding domains"/>
    <property type="match status" value="2"/>
</dbReference>
<reference evidence="15 16" key="1">
    <citation type="submission" date="2024-01" db="EMBL/GenBank/DDBJ databases">
        <title>The diversity of rhizobia nodulating Mimosa spp. in eleven states of Brazil covering several biomes is determined by host plant, location, and edaphic factors.</title>
        <authorList>
            <person name="Rouws L."/>
            <person name="Barauna A."/>
            <person name="Beukes C."/>
            <person name="De Faria S.M."/>
            <person name="Gross E."/>
            <person name="Dos Reis Junior F.B."/>
            <person name="Simon M."/>
            <person name="Maluk M."/>
            <person name="Odee D.W."/>
            <person name="Kenicer G."/>
            <person name="Young J.P.W."/>
            <person name="Reis V.M."/>
            <person name="Zilli J."/>
            <person name="James E.K."/>
        </authorList>
    </citation>
    <scope>NUCLEOTIDE SEQUENCE [LARGE SCALE GENOMIC DNA]</scope>
    <source>
        <strain evidence="15 16">JPY530</strain>
    </source>
</reference>
<dbReference type="PANTHER" id="PTHR11817">
    <property type="entry name" value="PYRUVATE KINASE"/>
    <property type="match status" value="1"/>
</dbReference>
<feature type="compositionally biased region" description="Basic and acidic residues" evidence="13">
    <location>
        <begin position="631"/>
        <end position="657"/>
    </location>
</feature>
<evidence type="ECO:0000313" key="15">
    <source>
        <dbReference type="EMBL" id="MEM5341449.1"/>
    </source>
</evidence>
<gene>
    <name evidence="15" type="ORF">V4C56_17720</name>
</gene>
<comment type="pathway">
    <text evidence="1">Carbohydrate degradation; glycolysis; pyruvate from D-glyceraldehyde 3-phosphate: step 5/5.</text>
</comment>
<feature type="domain" description="Pyruvate kinase barrel" evidence="14">
    <location>
        <begin position="140"/>
        <end position="230"/>
    </location>
</feature>
<keyword evidence="16" id="KW-1185">Reference proteome</keyword>
<dbReference type="NCBIfam" id="NF011314">
    <property type="entry name" value="PRK14725.1"/>
    <property type="match status" value="1"/>
</dbReference>
<dbReference type="Pfam" id="PF00224">
    <property type="entry name" value="PK"/>
    <property type="match status" value="2"/>
</dbReference>
<comment type="caution">
    <text evidence="15">The sequence shown here is derived from an EMBL/GenBank/DDBJ whole genome shotgun (WGS) entry which is preliminary data.</text>
</comment>
<keyword evidence="12" id="KW-0175">Coiled coil</keyword>
<keyword evidence="11 15" id="KW-0670">Pyruvate</keyword>
<organism evidence="15 16">
    <name type="scientific">Paraburkholderia azotifigens</name>
    <dbReference type="NCBI Taxonomy" id="2057004"/>
    <lineage>
        <taxon>Bacteria</taxon>
        <taxon>Pseudomonadati</taxon>
        <taxon>Pseudomonadota</taxon>
        <taxon>Betaproteobacteria</taxon>
        <taxon>Burkholderiales</taxon>
        <taxon>Burkholderiaceae</taxon>
        <taxon>Paraburkholderia</taxon>
    </lineage>
</organism>
<evidence type="ECO:0000256" key="4">
    <source>
        <dbReference type="ARBA" id="ARBA00022679"/>
    </source>
</evidence>
<keyword evidence="10" id="KW-0324">Glycolysis</keyword>
<dbReference type="InterPro" id="IPR015793">
    <property type="entry name" value="Pyrv_Knase_brl"/>
</dbReference>
<dbReference type="Proteomes" id="UP001481677">
    <property type="component" value="Unassembled WGS sequence"/>
</dbReference>
<evidence type="ECO:0000256" key="11">
    <source>
        <dbReference type="ARBA" id="ARBA00023317"/>
    </source>
</evidence>
<feature type="domain" description="Pyruvate kinase barrel" evidence="14">
    <location>
        <begin position="368"/>
        <end position="581"/>
    </location>
</feature>
<dbReference type="InterPro" id="IPR011037">
    <property type="entry name" value="Pyrv_Knase-like_insert_dom_sf"/>
</dbReference>
<proteinExistence type="inferred from homology"/>
<dbReference type="InterPro" id="IPR001697">
    <property type="entry name" value="Pyr_Knase"/>
</dbReference>
<evidence type="ECO:0000256" key="5">
    <source>
        <dbReference type="ARBA" id="ARBA00022723"/>
    </source>
</evidence>
<keyword evidence="6" id="KW-0547">Nucleotide-binding</keyword>
<evidence type="ECO:0000256" key="13">
    <source>
        <dbReference type="SAM" id="MobiDB-lite"/>
    </source>
</evidence>
<dbReference type="RefSeq" id="WP_342959017.1">
    <property type="nucleotide sequence ID" value="NZ_JAZHFZ010000010.1"/>
</dbReference>
<evidence type="ECO:0000256" key="7">
    <source>
        <dbReference type="ARBA" id="ARBA00022777"/>
    </source>
</evidence>